<accession>A0A2K8KYL9</accession>
<evidence type="ECO:0000313" key="1">
    <source>
        <dbReference type="EMBL" id="ATX80110.1"/>
    </source>
</evidence>
<reference evidence="1 2" key="1">
    <citation type="submission" date="2016-12" db="EMBL/GenBank/DDBJ databases">
        <title>Isolation and genomic insights into novel planktonic Zetaproteobacteria from stratified waters of the Chesapeake Bay.</title>
        <authorList>
            <person name="McAllister S.M."/>
            <person name="Kato S."/>
            <person name="Chan C.S."/>
            <person name="Chiu B.K."/>
            <person name="Field E.K."/>
        </authorList>
    </citation>
    <scope>NUCLEOTIDE SEQUENCE [LARGE SCALE GENOMIC DNA]</scope>
    <source>
        <strain evidence="1 2">CP-5</strain>
    </source>
</reference>
<dbReference type="EMBL" id="CP018799">
    <property type="protein sequence ID" value="ATX80110.1"/>
    <property type="molecule type" value="Genomic_DNA"/>
</dbReference>
<evidence type="ECO:0000313" key="2">
    <source>
        <dbReference type="Proteomes" id="UP000231701"/>
    </source>
</evidence>
<name>A0A2K8KYL9_MARES</name>
<organism evidence="1 2">
    <name type="scientific">Mariprofundus aestuarium</name>
    <dbReference type="NCBI Taxonomy" id="1921086"/>
    <lineage>
        <taxon>Bacteria</taxon>
        <taxon>Pseudomonadati</taxon>
        <taxon>Pseudomonadota</taxon>
        <taxon>Candidatius Mariprofundia</taxon>
        <taxon>Mariprofundales</taxon>
        <taxon>Mariprofundaceae</taxon>
        <taxon>Mariprofundus</taxon>
    </lineage>
</organism>
<keyword evidence="2" id="KW-1185">Reference proteome</keyword>
<gene>
    <name evidence="1" type="ORF">Ga0123461_1697</name>
</gene>
<sequence>MPIERIYFEDQNFVLTLIYGKLTNSELSNHVLEMNSEYSGIEGVREVADCRYINDVSELSGRGLLTSAELEEGSSRVVHGKGAIVVASEHIYGLARMYAAIASRIRDDSRVFYSMGEALQWMEVEPIQDKIQAEISEEAYRTRGLEL</sequence>
<dbReference type="Proteomes" id="UP000231701">
    <property type="component" value="Chromosome"/>
</dbReference>
<dbReference type="KEGG" id="maes:Ga0123461_1697"/>
<dbReference type="AlphaFoldDB" id="A0A2K8KYL9"/>
<proteinExistence type="predicted"/>
<dbReference type="RefSeq" id="WP_100277922.1">
    <property type="nucleotide sequence ID" value="NZ_CP018799.1"/>
</dbReference>
<protein>
    <recommendedName>
        <fullName evidence="3">SpoIIAA-like</fullName>
    </recommendedName>
</protein>
<dbReference type="OrthoDB" id="9342845at2"/>
<evidence type="ECO:0008006" key="3">
    <source>
        <dbReference type="Google" id="ProtNLM"/>
    </source>
</evidence>